<evidence type="ECO:0000256" key="4">
    <source>
        <dbReference type="ARBA" id="ARBA00022519"/>
    </source>
</evidence>
<evidence type="ECO:0000256" key="5">
    <source>
        <dbReference type="ARBA" id="ARBA00022679"/>
    </source>
</evidence>
<comment type="caution">
    <text evidence="13">Lacks conserved residue(s) required for the propagation of feature annotation.</text>
</comment>
<feature type="domain" description="Protein kinase" evidence="15">
    <location>
        <begin position="124"/>
        <end position="432"/>
    </location>
</feature>
<keyword evidence="9 13" id="KW-0418">Kinase</keyword>
<organism evidence="16 17">
    <name type="scientific">Candidatus Thiomargarita nelsonii</name>
    <dbReference type="NCBI Taxonomy" id="1003181"/>
    <lineage>
        <taxon>Bacteria</taxon>
        <taxon>Pseudomonadati</taxon>
        <taxon>Pseudomonadota</taxon>
        <taxon>Gammaproteobacteria</taxon>
        <taxon>Thiotrichales</taxon>
        <taxon>Thiotrichaceae</taxon>
        <taxon>Thiomargarita</taxon>
    </lineage>
</organism>
<dbReference type="NCBIfam" id="TIGR01982">
    <property type="entry name" value="UbiB"/>
    <property type="match status" value="1"/>
</dbReference>
<keyword evidence="17" id="KW-1185">Reference proteome</keyword>
<keyword evidence="6 13" id="KW-0831">Ubiquinone biosynthesis</keyword>
<name>A0A0A6S669_9GAMM</name>
<evidence type="ECO:0000256" key="3">
    <source>
        <dbReference type="ARBA" id="ARBA00022475"/>
    </source>
</evidence>
<dbReference type="CDD" id="cd13972">
    <property type="entry name" value="UbiB"/>
    <property type="match status" value="1"/>
</dbReference>
<comment type="caution">
    <text evidence="16">The sequence shown here is derived from an EMBL/GenBank/DDBJ whole genome shotgun (WGS) entry which is preliminary data.</text>
</comment>
<dbReference type="Pfam" id="PF03109">
    <property type="entry name" value="ABC1"/>
    <property type="match status" value="1"/>
</dbReference>
<evidence type="ECO:0000256" key="9">
    <source>
        <dbReference type="ARBA" id="ARBA00022777"/>
    </source>
</evidence>
<dbReference type="NCBIfam" id="NF003404">
    <property type="entry name" value="PRK04750.1"/>
    <property type="match status" value="1"/>
</dbReference>
<evidence type="ECO:0000256" key="8">
    <source>
        <dbReference type="ARBA" id="ARBA00022741"/>
    </source>
</evidence>
<dbReference type="GO" id="GO:0005886">
    <property type="term" value="C:plasma membrane"/>
    <property type="evidence" value="ECO:0007669"/>
    <property type="project" value="UniProtKB-SubCell"/>
</dbReference>
<feature type="transmembrane region" description="Helical" evidence="13">
    <location>
        <begin position="502"/>
        <end position="521"/>
    </location>
</feature>
<comment type="pathway">
    <text evidence="1 13">Cofactor biosynthesis; ubiquinone biosynthesis [regulation].</text>
</comment>
<feature type="transmembrane region" description="Helical" evidence="13">
    <location>
        <begin position="527"/>
        <end position="550"/>
    </location>
</feature>
<comment type="similarity">
    <text evidence="2">Belongs to the protein kinase superfamily. ADCK protein kinase family.</text>
</comment>
<dbReference type="SUPFAM" id="SSF56112">
    <property type="entry name" value="Protein kinase-like (PK-like)"/>
    <property type="match status" value="1"/>
</dbReference>
<evidence type="ECO:0000256" key="7">
    <source>
        <dbReference type="ARBA" id="ARBA00022692"/>
    </source>
</evidence>
<evidence type="ECO:0000256" key="12">
    <source>
        <dbReference type="ARBA" id="ARBA00023136"/>
    </source>
</evidence>
<protein>
    <recommendedName>
        <fullName evidence="13">Probable protein kinase UbiB</fullName>
        <ecNumber evidence="13">2.7.-.-</ecNumber>
    </recommendedName>
    <alternativeName>
        <fullName evidence="13">Ubiquinone biosynthesis protein UbiB</fullName>
    </alternativeName>
</protein>
<dbReference type="GO" id="GO:0005524">
    <property type="term" value="F:ATP binding"/>
    <property type="evidence" value="ECO:0007669"/>
    <property type="project" value="UniProtKB-KW"/>
</dbReference>
<keyword evidence="10 13" id="KW-0067">ATP-binding</keyword>
<evidence type="ECO:0000313" key="17">
    <source>
        <dbReference type="Proteomes" id="UP000030428"/>
    </source>
</evidence>
<dbReference type="InterPro" id="IPR045308">
    <property type="entry name" value="UbiB_bact"/>
</dbReference>
<reference evidence="16 17" key="1">
    <citation type="journal article" date="2016" name="Front. Microbiol.">
        <title>Single-Cell (Meta-)Genomics of a Dimorphic Candidatus Thiomargarita nelsonii Reveals Genomic Plasticity.</title>
        <authorList>
            <person name="Flood B.E."/>
            <person name="Fliss P."/>
            <person name="Jones D.S."/>
            <person name="Dick G.J."/>
            <person name="Jain S."/>
            <person name="Kaster A.K."/>
            <person name="Winkel M."/>
            <person name="Mussmann M."/>
            <person name="Bailey J."/>
        </authorList>
    </citation>
    <scope>NUCLEOTIDE SEQUENCE [LARGE SCALE GENOMIC DNA]</scope>
    <source>
        <strain evidence="16">Hydrate Ridge</strain>
    </source>
</reference>
<comment type="similarity">
    <text evidence="13">Belongs to the ABC1 family. UbiB subfamily.</text>
</comment>
<keyword evidence="8 13" id="KW-0547">Nucleotide-binding</keyword>
<evidence type="ECO:0000256" key="14">
    <source>
        <dbReference type="SAM" id="Coils"/>
    </source>
</evidence>
<keyword evidence="12 13" id="KW-0472">Membrane</keyword>
<dbReference type="HAMAP" id="MF_00414">
    <property type="entry name" value="UbiB"/>
    <property type="match status" value="1"/>
</dbReference>
<comment type="subcellular location">
    <subcellularLocation>
        <location evidence="13">Cell membrane</location>
        <topology evidence="13">Multi-pass membrane protein</topology>
    </subcellularLocation>
</comment>
<dbReference type="InterPro" id="IPR011009">
    <property type="entry name" value="Kinase-like_dom_sf"/>
</dbReference>
<dbReference type="InterPro" id="IPR000719">
    <property type="entry name" value="Prot_kinase_dom"/>
</dbReference>
<evidence type="ECO:0000256" key="1">
    <source>
        <dbReference type="ARBA" id="ARBA00005020"/>
    </source>
</evidence>
<evidence type="ECO:0000256" key="10">
    <source>
        <dbReference type="ARBA" id="ARBA00022840"/>
    </source>
</evidence>
<evidence type="ECO:0000256" key="6">
    <source>
        <dbReference type="ARBA" id="ARBA00022688"/>
    </source>
</evidence>
<dbReference type="PROSITE" id="PS50011">
    <property type="entry name" value="PROTEIN_KINASE_DOM"/>
    <property type="match status" value="1"/>
</dbReference>
<evidence type="ECO:0000259" key="15">
    <source>
        <dbReference type="PROSITE" id="PS50011"/>
    </source>
</evidence>
<keyword evidence="3 13" id="KW-1003">Cell membrane</keyword>
<feature type="coiled-coil region" evidence="14">
    <location>
        <begin position="474"/>
        <end position="501"/>
    </location>
</feature>
<sequence length="554" mass="64354">MKIIRQLTRLLTIYRIIVRYGLDELLLSTKIFRPLRLFSYITPGYWLRPKQFTRGKRIRLALEELGPIFVKFGQILSTRRDLLPDDIALELAKLQDKVAPFSGEEACRILERAYGRPLDEVFAHFDNTPIAAASIAQVHAARLHNGRSVVVKVLRPGIQPRIHRDIELLYLFADLATRYWSEGHRLRPREVIAEFEKNLQDELDLIREAANAAQLRRNFKDSDSLYVPEVEWDYTLSNVMVMERIKGIPVRNIATLKKQGVNFKHLAEIGVEIFFTQVFRDNFFHADMHPGNIFVDAPNPSRPSYIAVDFGIMGTLSTEDQHYLAANFLAFFRRDYHRVAELHVHSEWVPAQTRIEEFEGAIRSVCEPFFDKPLKDISFGMVLLRLFQTARRFNMQVQPQLVLLQKTLLNIEGLGRELYPELDLWQTAKPFLERWMDERVGVRAFFKGIRTNLPLWAENLPEIPMLVHEALVQRQAQSEHIKRLDHQLTRLTKEMQQWHKRLMLILVGSAFFISSSLFISLNVETFFNLNTLLLGIVLGGVGSVMFLLAWDHSK</sequence>
<dbReference type="GO" id="GO:0006744">
    <property type="term" value="P:ubiquinone biosynthetic process"/>
    <property type="evidence" value="ECO:0007669"/>
    <property type="project" value="UniProtKB-UniPathway"/>
</dbReference>
<dbReference type="EMBL" id="JSZA02000006">
    <property type="protein sequence ID" value="KHD11566.1"/>
    <property type="molecule type" value="Genomic_DNA"/>
</dbReference>
<gene>
    <name evidence="13" type="primary">ubiB</name>
    <name evidence="16" type="ORF">PN36_02405</name>
</gene>
<dbReference type="PANTHER" id="PTHR10566:SF113">
    <property type="entry name" value="PROTEIN ACTIVITY OF BC1 COMPLEX KINASE 7, CHLOROPLASTIC"/>
    <property type="match status" value="1"/>
</dbReference>
<keyword evidence="14" id="KW-0175">Coiled coil</keyword>
<evidence type="ECO:0000256" key="13">
    <source>
        <dbReference type="HAMAP-Rule" id="MF_00414"/>
    </source>
</evidence>
<feature type="binding site" evidence="13">
    <location>
        <position position="152"/>
    </location>
    <ligand>
        <name>ATP</name>
        <dbReference type="ChEBI" id="CHEBI:30616"/>
    </ligand>
</feature>
<dbReference type="PANTHER" id="PTHR10566">
    <property type="entry name" value="CHAPERONE-ACTIVITY OF BC1 COMPLEX CABC1 -RELATED"/>
    <property type="match status" value="1"/>
</dbReference>
<dbReference type="GO" id="GO:0004672">
    <property type="term" value="F:protein kinase activity"/>
    <property type="evidence" value="ECO:0007669"/>
    <property type="project" value="UniProtKB-UniRule"/>
</dbReference>
<feature type="active site" description="Proton acceptor" evidence="13">
    <location>
        <position position="287"/>
    </location>
</feature>
<comment type="function">
    <text evidence="13">Is probably a protein kinase regulator of UbiI activity which is involved in aerobic coenzyme Q (ubiquinone) biosynthesis.</text>
</comment>
<keyword evidence="4" id="KW-0997">Cell inner membrane</keyword>
<dbReference type="GO" id="GO:0010795">
    <property type="term" value="P:regulation of ubiquinone biosynthetic process"/>
    <property type="evidence" value="ECO:0007669"/>
    <property type="project" value="UniProtKB-UniRule"/>
</dbReference>
<dbReference type="InterPro" id="IPR050154">
    <property type="entry name" value="UbiB_kinase"/>
</dbReference>
<dbReference type="Proteomes" id="UP000030428">
    <property type="component" value="Unassembled WGS sequence"/>
</dbReference>
<keyword evidence="11 13" id="KW-1133">Transmembrane helix</keyword>
<keyword evidence="7 13" id="KW-0812">Transmembrane</keyword>
<proteinExistence type="inferred from homology"/>
<dbReference type="InterPro" id="IPR010232">
    <property type="entry name" value="UbiB"/>
</dbReference>
<keyword evidence="5 13" id="KW-0808">Transferase</keyword>
<keyword evidence="16" id="KW-0830">Ubiquinone</keyword>
<evidence type="ECO:0000256" key="11">
    <source>
        <dbReference type="ARBA" id="ARBA00022989"/>
    </source>
</evidence>
<evidence type="ECO:0000313" key="16">
    <source>
        <dbReference type="EMBL" id="KHD11566.1"/>
    </source>
</evidence>
<dbReference type="AlphaFoldDB" id="A0A0A6S669"/>
<evidence type="ECO:0000256" key="2">
    <source>
        <dbReference type="ARBA" id="ARBA00009670"/>
    </source>
</evidence>
<accession>A0A0A6S669</accession>
<feature type="binding site" evidence="13">
    <location>
        <begin position="130"/>
        <end position="138"/>
    </location>
    <ligand>
        <name>ATP</name>
        <dbReference type="ChEBI" id="CHEBI:30616"/>
    </ligand>
</feature>
<dbReference type="UniPathway" id="UPA00232"/>
<dbReference type="InterPro" id="IPR004147">
    <property type="entry name" value="ABC1_dom"/>
</dbReference>
<dbReference type="EC" id="2.7.-.-" evidence="13"/>